<reference evidence="3" key="2">
    <citation type="submission" date="2023-06" db="EMBL/GenBank/DDBJ databases">
        <authorList>
            <person name="Kobayashi Y."/>
            <person name="Kayamori A."/>
            <person name="Aoki K."/>
            <person name="Shiwa Y."/>
            <person name="Fujita N."/>
            <person name="Sugita T."/>
            <person name="Iwasaki W."/>
            <person name="Tanaka N."/>
            <person name="Takashima M."/>
        </authorList>
    </citation>
    <scope>NUCLEOTIDE SEQUENCE</scope>
    <source>
        <strain evidence="3">HIS016</strain>
    </source>
</reference>
<comment type="caution">
    <text evidence="3">The sequence shown here is derived from an EMBL/GenBank/DDBJ whole genome shotgun (WGS) entry which is preliminary data.</text>
</comment>
<feature type="domain" description="Protein CPL1-like" evidence="2">
    <location>
        <begin position="75"/>
        <end position="128"/>
    </location>
</feature>
<name>A0AAD3YBQ2_9TREE</name>
<keyword evidence="1" id="KW-0732">Signal</keyword>
<gene>
    <name evidence="3" type="ORF">CspeluHIS016_0210900</name>
</gene>
<dbReference type="Proteomes" id="UP001222932">
    <property type="component" value="Unassembled WGS sequence"/>
</dbReference>
<sequence length="202" mass="20942">MFALVLTFLLPLATALCIDSTAVRAASSSFVLVTGRTQAECTATCGAAQNPCAYYTHRSCYCARVPIHTEDTVDASCGGCVHGLYATPQSASGENCATAPGVAPNSATCVNGVCRATACIPGWVLRGDDCVYNIYGNVYRGSAAEQARAAGHLGQYAVSDAGHAAETWEERPEWECRGSRGGAAEVPDDQAGRGYAVVACCD</sequence>
<feature type="signal peptide" evidence="1">
    <location>
        <begin position="1"/>
        <end position="15"/>
    </location>
</feature>
<reference evidence="3" key="1">
    <citation type="journal article" date="2023" name="BMC Genomics">
        <title>Chromosome-level genome assemblies of Cutaneotrichosporon spp. (Trichosporonales, Basidiomycota) reveal imbalanced evolution between nucleotide sequences and chromosome synteny.</title>
        <authorList>
            <person name="Kobayashi Y."/>
            <person name="Kayamori A."/>
            <person name="Aoki K."/>
            <person name="Shiwa Y."/>
            <person name="Matsutani M."/>
            <person name="Fujita N."/>
            <person name="Sugita T."/>
            <person name="Iwasaki W."/>
            <person name="Tanaka N."/>
            <person name="Takashima M."/>
        </authorList>
    </citation>
    <scope>NUCLEOTIDE SEQUENCE</scope>
    <source>
        <strain evidence="3">HIS016</strain>
    </source>
</reference>
<evidence type="ECO:0000256" key="1">
    <source>
        <dbReference type="SAM" id="SignalP"/>
    </source>
</evidence>
<evidence type="ECO:0000259" key="2">
    <source>
        <dbReference type="Pfam" id="PF21671"/>
    </source>
</evidence>
<proteinExistence type="predicted"/>
<dbReference type="EMBL" id="BTCM01000002">
    <property type="protein sequence ID" value="GMK56034.1"/>
    <property type="molecule type" value="Genomic_DNA"/>
</dbReference>
<accession>A0AAD3YBQ2</accession>
<dbReference type="AlphaFoldDB" id="A0AAD3YBQ2"/>
<keyword evidence="4" id="KW-1185">Reference proteome</keyword>
<dbReference type="Pfam" id="PF21671">
    <property type="entry name" value="CPL1-like"/>
    <property type="match status" value="1"/>
</dbReference>
<evidence type="ECO:0000313" key="4">
    <source>
        <dbReference type="Proteomes" id="UP001222932"/>
    </source>
</evidence>
<protein>
    <recommendedName>
        <fullName evidence="2">Protein CPL1-like domain-containing protein</fullName>
    </recommendedName>
</protein>
<dbReference type="InterPro" id="IPR048661">
    <property type="entry name" value="CPL1-like"/>
</dbReference>
<feature type="chain" id="PRO_5042094011" description="Protein CPL1-like domain-containing protein" evidence="1">
    <location>
        <begin position="16"/>
        <end position="202"/>
    </location>
</feature>
<evidence type="ECO:0000313" key="3">
    <source>
        <dbReference type="EMBL" id="GMK56034.1"/>
    </source>
</evidence>
<organism evidence="3 4">
    <name type="scientific">Cutaneotrichosporon spelunceum</name>
    <dbReference type="NCBI Taxonomy" id="1672016"/>
    <lineage>
        <taxon>Eukaryota</taxon>
        <taxon>Fungi</taxon>
        <taxon>Dikarya</taxon>
        <taxon>Basidiomycota</taxon>
        <taxon>Agaricomycotina</taxon>
        <taxon>Tremellomycetes</taxon>
        <taxon>Trichosporonales</taxon>
        <taxon>Trichosporonaceae</taxon>
        <taxon>Cutaneotrichosporon</taxon>
    </lineage>
</organism>